<feature type="domain" description="Methyltransferase" evidence="2">
    <location>
        <begin position="60"/>
        <end position="156"/>
    </location>
</feature>
<keyword evidence="3" id="KW-0489">Methyltransferase</keyword>
<accession>A0ABW1YHG9</accession>
<keyword evidence="4" id="KW-1185">Reference proteome</keyword>
<dbReference type="CDD" id="cd02440">
    <property type="entry name" value="AdoMet_MTases"/>
    <property type="match status" value="1"/>
</dbReference>
<sequence>MDRDPSFYTERTIASWDEAAPIHRQINSDLVAKVASPAFNALEPDFDTLVSEFDLQGKSVVQVCCNNGKDLLSIGKKGAGRCLGIDGSRLFIEQARELASAAGHPQMEFACCDIYQLPERYRGSFDFAVITVGVLNWMPDLCRFIQICASLLKPGGRLLMEEIHPVLNMYEEGEPSHIAQSYFDRRPYRDDGGLDYFTGRKYQARENYYFQHTLSDILTAAISTDLALCSFRELGKNVGNYCADLERTECVPPMAFVASWQKSS</sequence>
<keyword evidence="1 3" id="KW-0808">Transferase</keyword>
<protein>
    <submittedName>
        <fullName evidence="3">Class I SAM-dependent methyltransferase</fullName>
        <ecNumber evidence="3">2.1.1.222</ecNumber>
        <ecNumber evidence="3">2.1.1.64</ecNumber>
    </submittedName>
</protein>
<dbReference type="Proteomes" id="UP001596425">
    <property type="component" value="Unassembled WGS sequence"/>
</dbReference>
<dbReference type="Pfam" id="PF13649">
    <property type="entry name" value="Methyltransf_25"/>
    <property type="match status" value="1"/>
</dbReference>
<name>A0ABW1YHG9_9GAMM</name>
<proteinExistence type="predicted"/>
<comment type="caution">
    <text evidence="3">The sequence shown here is derived from an EMBL/GenBank/DDBJ whole genome shotgun (WGS) entry which is preliminary data.</text>
</comment>
<dbReference type="EC" id="2.1.1.222" evidence="3"/>
<dbReference type="GO" id="GO:0032259">
    <property type="term" value="P:methylation"/>
    <property type="evidence" value="ECO:0007669"/>
    <property type="project" value="UniProtKB-KW"/>
</dbReference>
<evidence type="ECO:0000259" key="2">
    <source>
        <dbReference type="Pfam" id="PF13649"/>
    </source>
</evidence>
<dbReference type="EC" id="2.1.1.64" evidence="3"/>
<evidence type="ECO:0000256" key="1">
    <source>
        <dbReference type="ARBA" id="ARBA00022679"/>
    </source>
</evidence>
<dbReference type="PANTHER" id="PTHR43861">
    <property type="entry name" value="TRANS-ACONITATE 2-METHYLTRANSFERASE-RELATED"/>
    <property type="match status" value="1"/>
</dbReference>
<reference evidence="4" key="1">
    <citation type="journal article" date="2019" name="Int. J. Syst. Evol. Microbiol.">
        <title>The Global Catalogue of Microorganisms (GCM) 10K type strain sequencing project: providing services to taxonomists for standard genome sequencing and annotation.</title>
        <authorList>
            <consortium name="The Broad Institute Genomics Platform"/>
            <consortium name="The Broad Institute Genome Sequencing Center for Infectious Disease"/>
            <person name="Wu L."/>
            <person name="Ma J."/>
        </authorList>
    </citation>
    <scope>NUCLEOTIDE SEQUENCE [LARGE SCALE GENOMIC DNA]</scope>
    <source>
        <strain evidence="4">CGMCC 1.13718</strain>
    </source>
</reference>
<gene>
    <name evidence="3" type="ORF">ACFQBM_01715</name>
</gene>
<dbReference type="SUPFAM" id="SSF53335">
    <property type="entry name" value="S-adenosyl-L-methionine-dependent methyltransferases"/>
    <property type="match status" value="1"/>
</dbReference>
<organism evidence="3 4">
    <name type="scientific">Microbulbifer taiwanensis</name>
    <dbReference type="NCBI Taxonomy" id="986746"/>
    <lineage>
        <taxon>Bacteria</taxon>
        <taxon>Pseudomonadati</taxon>
        <taxon>Pseudomonadota</taxon>
        <taxon>Gammaproteobacteria</taxon>
        <taxon>Cellvibrionales</taxon>
        <taxon>Microbulbiferaceae</taxon>
        <taxon>Microbulbifer</taxon>
    </lineage>
</organism>
<evidence type="ECO:0000313" key="4">
    <source>
        <dbReference type="Proteomes" id="UP001596425"/>
    </source>
</evidence>
<dbReference type="RefSeq" id="WP_193194368.1">
    <property type="nucleotide sequence ID" value="NZ_JACZFR010000059.1"/>
</dbReference>
<evidence type="ECO:0000313" key="3">
    <source>
        <dbReference type="EMBL" id="MFC6631976.1"/>
    </source>
</evidence>
<dbReference type="GO" id="GO:0102208">
    <property type="term" value="F:2-polyprenyl-6-hydroxyphenol methylase activity"/>
    <property type="evidence" value="ECO:0007669"/>
    <property type="project" value="UniProtKB-EC"/>
</dbReference>
<dbReference type="InterPro" id="IPR029063">
    <property type="entry name" value="SAM-dependent_MTases_sf"/>
</dbReference>
<dbReference type="InterPro" id="IPR041698">
    <property type="entry name" value="Methyltransf_25"/>
</dbReference>
<dbReference type="EMBL" id="JBHSVR010000001">
    <property type="protein sequence ID" value="MFC6631976.1"/>
    <property type="molecule type" value="Genomic_DNA"/>
</dbReference>
<dbReference type="GO" id="GO:0061542">
    <property type="term" value="F:3-demethylubiquinol 3-O-methyltransferase activity"/>
    <property type="evidence" value="ECO:0007669"/>
    <property type="project" value="UniProtKB-EC"/>
</dbReference>
<dbReference type="Gene3D" id="3.40.50.150">
    <property type="entry name" value="Vaccinia Virus protein VP39"/>
    <property type="match status" value="1"/>
</dbReference>